<evidence type="ECO:0000313" key="2">
    <source>
        <dbReference type="Proteomes" id="UP001630127"/>
    </source>
</evidence>
<reference evidence="1 2" key="1">
    <citation type="submission" date="2024-11" db="EMBL/GenBank/DDBJ databases">
        <title>A near-complete genome assembly of Cinchona calisaya.</title>
        <authorList>
            <person name="Lian D.C."/>
            <person name="Zhao X.W."/>
            <person name="Wei L."/>
        </authorList>
    </citation>
    <scope>NUCLEOTIDE SEQUENCE [LARGE SCALE GENOMIC DNA]</scope>
    <source>
        <tissue evidence="1">Nenye</tissue>
    </source>
</reference>
<proteinExistence type="predicted"/>
<name>A0ABD2ZB79_9GENT</name>
<dbReference type="Proteomes" id="UP001630127">
    <property type="component" value="Unassembled WGS sequence"/>
</dbReference>
<keyword evidence="2" id="KW-1185">Reference proteome</keyword>
<protein>
    <submittedName>
        <fullName evidence="1">Uncharacterized protein</fullName>
    </submittedName>
</protein>
<evidence type="ECO:0000313" key="1">
    <source>
        <dbReference type="EMBL" id="KAL3516726.1"/>
    </source>
</evidence>
<organism evidence="1 2">
    <name type="scientific">Cinchona calisaya</name>
    <dbReference type="NCBI Taxonomy" id="153742"/>
    <lineage>
        <taxon>Eukaryota</taxon>
        <taxon>Viridiplantae</taxon>
        <taxon>Streptophyta</taxon>
        <taxon>Embryophyta</taxon>
        <taxon>Tracheophyta</taxon>
        <taxon>Spermatophyta</taxon>
        <taxon>Magnoliopsida</taxon>
        <taxon>eudicotyledons</taxon>
        <taxon>Gunneridae</taxon>
        <taxon>Pentapetalae</taxon>
        <taxon>asterids</taxon>
        <taxon>lamiids</taxon>
        <taxon>Gentianales</taxon>
        <taxon>Rubiaceae</taxon>
        <taxon>Cinchonoideae</taxon>
        <taxon>Cinchoneae</taxon>
        <taxon>Cinchona</taxon>
    </lineage>
</organism>
<gene>
    <name evidence="1" type="ORF">ACH5RR_023628</name>
</gene>
<comment type="caution">
    <text evidence="1">The sequence shown here is derived from an EMBL/GenBank/DDBJ whole genome shotgun (WGS) entry which is preliminary data.</text>
</comment>
<accession>A0ABD2ZB79</accession>
<sequence length="93" mass="10295">MVDIPTPIEVCKIKGSVQIIEGLNVANKVVLTKPNIEMAYHLKLLFMQGHLNGIPLTRMMVDNGAAVNILLARMMKRMGKTTEDLAPMDIVVH</sequence>
<dbReference type="EMBL" id="JBJUIK010000010">
    <property type="protein sequence ID" value="KAL3516726.1"/>
    <property type="molecule type" value="Genomic_DNA"/>
</dbReference>
<dbReference type="AlphaFoldDB" id="A0ABD2ZB79"/>